<organism evidence="3 4">
    <name type="scientific">Dipteronia sinensis</name>
    <dbReference type="NCBI Taxonomy" id="43782"/>
    <lineage>
        <taxon>Eukaryota</taxon>
        <taxon>Viridiplantae</taxon>
        <taxon>Streptophyta</taxon>
        <taxon>Embryophyta</taxon>
        <taxon>Tracheophyta</taxon>
        <taxon>Spermatophyta</taxon>
        <taxon>Magnoliopsida</taxon>
        <taxon>eudicotyledons</taxon>
        <taxon>Gunneridae</taxon>
        <taxon>Pentapetalae</taxon>
        <taxon>rosids</taxon>
        <taxon>malvids</taxon>
        <taxon>Sapindales</taxon>
        <taxon>Sapindaceae</taxon>
        <taxon>Hippocastanoideae</taxon>
        <taxon>Acereae</taxon>
        <taxon>Dipteronia</taxon>
    </lineage>
</organism>
<keyword evidence="1" id="KW-0732">Signal</keyword>
<evidence type="ECO:0000313" key="4">
    <source>
        <dbReference type="Proteomes" id="UP001281410"/>
    </source>
</evidence>
<gene>
    <name evidence="3" type="ORF">Dsin_004412</name>
</gene>
<dbReference type="Proteomes" id="UP001281410">
    <property type="component" value="Unassembled WGS sequence"/>
</dbReference>
<reference evidence="3" key="1">
    <citation type="journal article" date="2023" name="Plant J.">
        <title>Genome sequences and population genomics provide insights into the demographic history, inbreeding, and mutation load of two 'living fossil' tree species of Dipteronia.</title>
        <authorList>
            <person name="Feng Y."/>
            <person name="Comes H.P."/>
            <person name="Chen J."/>
            <person name="Zhu S."/>
            <person name="Lu R."/>
            <person name="Zhang X."/>
            <person name="Li P."/>
            <person name="Qiu J."/>
            <person name="Olsen K.M."/>
            <person name="Qiu Y."/>
        </authorList>
    </citation>
    <scope>NUCLEOTIDE SEQUENCE</scope>
    <source>
        <strain evidence="3">NBL</strain>
    </source>
</reference>
<accession>A0AAE0B9V8</accession>
<evidence type="ECO:0000259" key="2">
    <source>
        <dbReference type="SMART" id="SM00768"/>
    </source>
</evidence>
<evidence type="ECO:0000313" key="3">
    <source>
        <dbReference type="EMBL" id="KAK3232531.1"/>
    </source>
</evidence>
<comment type="caution">
    <text evidence="3">The sequence shown here is derived from an EMBL/GenBank/DDBJ whole genome shotgun (WGS) entry which is preliminary data.</text>
</comment>
<dbReference type="SMART" id="SM00768">
    <property type="entry name" value="X8"/>
    <property type="match status" value="1"/>
</dbReference>
<name>A0AAE0B9V8_9ROSI</name>
<dbReference type="EMBL" id="JANJYJ010000001">
    <property type="protein sequence ID" value="KAK3232531.1"/>
    <property type="molecule type" value="Genomic_DNA"/>
</dbReference>
<proteinExistence type="predicted"/>
<protein>
    <recommendedName>
        <fullName evidence="2">X8 domain-containing protein</fullName>
    </recommendedName>
</protein>
<dbReference type="InterPro" id="IPR012946">
    <property type="entry name" value="X8"/>
</dbReference>
<dbReference type="AlphaFoldDB" id="A0AAE0B9V8"/>
<keyword evidence="4" id="KW-1185">Reference proteome</keyword>
<feature type="domain" description="X8" evidence="2">
    <location>
        <begin position="44"/>
        <end position="104"/>
    </location>
</feature>
<sequence length="141" mass="15382">MIGINPGSKHLGVSLGRGLDWAVGFGTTQRDDLSPFLALAIEMNMRAFVFGLPVPILSNLDAIGNISYAFNSYYQIHNQLDSACRFPNLSTITTKDPSVGDCQFRIMIQTLATSAGGNRLVSIKTHVDLVVIVFTFLFTIL</sequence>
<evidence type="ECO:0000256" key="1">
    <source>
        <dbReference type="ARBA" id="ARBA00022729"/>
    </source>
</evidence>